<evidence type="ECO:0000259" key="1">
    <source>
        <dbReference type="PROSITE" id="PS51819"/>
    </source>
</evidence>
<name>A0A4Q7W1R3_9ACTN</name>
<dbReference type="Proteomes" id="UP000292027">
    <property type="component" value="Unassembled WGS sequence"/>
</dbReference>
<accession>A0A4Q7W1R3</accession>
<sequence>MIISLPIEDRPRSYAFYQDALGLAPVGEPDADGIPEPLQFALADGITMMLIPTEGFGWVLGDQPAAPHGQSECILTVTVDSEAAVDAQTAKAIAAGAVQVTAPTRKPWAYLATFTDPDGHLWMVTTTD</sequence>
<dbReference type="PANTHER" id="PTHR36503">
    <property type="entry name" value="BLR2520 PROTEIN"/>
    <property type="match status" value="1"/>
</dbReference>
<feature type="domain" description="VOC" evidence="1">
    <location>
        <begin position="1"/>
        <end position="127"/>
    </location>
</feature>
<dbReference type="RefSeq" id="WP_130448582.1">
    <property type="nucleotide sequence ID" value="NZ_SHKR01000017.1"/>
</dbReference>
<dbReference type="EMBL" id="SHKR01000017">
    <property type="protein sequence ID" value="RZU03187.1"/>
    <property type="molecule type" value="Genomic_DNA"/>
</dbReference>
<dbReference type="PROSITE" id="PS51819">
    <property type="entry name" value="VOC"/>
    <property type="match status" value="1"/>
</dbReference>
<evidence type="ECO:0000313" key="3">
    <source>
        <dbReference type="Proteomes" id="UP000292027"/>
    </source>
</evidence>
<dbReference type="SUPFAM" id="SSF54593">
    <property type="entry name" value="Glyoxalase/Bleomycin resistance protein/Dihydroxybiphenyl dioxygenase"/>
    <property type="match status" value="1"/>
</dbReference>
<proteinExistence type="predicted"/>
<dbReference type="InterPro" id="IPR037523">
    <property type="entry name" value="VOC_core"/>
</dbReference>
<reference evidence="2 3" key="1">
    <citation type="journal article" date="2015" name="Stand. Genomic Sci.">
        <title>Genomic Encyclopedia of Bacterial and Archaeal Type Strains, Phase III: the genomes of soil and plant-associated and newly described type strains.</title>
        <authorList>
            <person name="Whitman W.B."/>
            <person name="Woyke T."/>
            <person name="Klenk H.P."/>
            <person name="Zhou Y."/>
            <person name="Lilburn T.G."/>
            <person name="Beck B.J."/>
            <person name="De Vos P."/>
            <person name="Vandamme P."/>
            <person name="Eisen J.A."/>
            <person name="Garrity G."/>
            <person name="Hugenholtz P."/>
            <person name="Kyrpides N.C."/>
        </authorList>
    </citation>
    <scope>NUCLEOTIDE SEQUENCE [LARGE SCALE GENOMIC DNA]</scope>
    <source>
        <strain evidence="2 3">VKM Ac-2540</strain>
    </source>
</reference>
<dbReference type="InterPro" id="IPR004360">
    <property type="entry name" value="Glyas_Fos-R_dOase_dom"/>
</dbReference>
<dbReference type="CDD" id="cd06587">
    <property type="entry name" value="VOC"/>
    <property type="match status" value="1"/>
</dbReference>
<dbReference type="OrthoDB" id="4265398at2"/>
<dbReference type="Pfam" id="PF00903">
    <property type="entry name" value="Glyoxalase"/>
    <property type="match status" value="1"/>
</dbReference>
<dbReference type="AlphaFoldDB" id="A0A4Q7W1R3"/>
<dbReference type="PANTHER" id="PTHR36503:SF2">
    <property type="entry name" value="BLR2408 PROTEIN"/>
    <property type="match status" value="1"/>
</dbReference>
<gene>
    <name evidence="2" type="ORF">EV645_7212</name>
</gene>
<dbReference type="Gene3D" id="3.10.180.10">
    <property type="entry name" value="2,3-Dihydroxybiphenyl 1,2-Dioxygenase, domain 1"/>
    <property type="match status" value="1"/>
</dbReference>
<organism evidence="2 3">
    <name type="scientific">Kribbella rubisoli</name>
    <dbReference type="NCBI Taxonomy" id="3075929"/>
    <lineage>
        <taxon>Bacteria</taxon>
        <taxon>Bacillati</taxon>
        <taxon>Actinomycetota</taxon>
        <taxon>Actinomycetes</taxon>
        <taxon>Propionibacteriales</taxon>
        <taxon>Kribbellaceae</taxon>
        <taxon>Kribbella</taxon>
    </lineage>
</organism>
<protein>
    <recommendedName>
        <fullName evidence="1">VOC domain-containing protein</fullName>
    </recommendedName>
</protein>
<dbReference type="InterPro" id="IPR029068">
    <property type="entry name" value="Glyas_Bleomycin-R_OHBP_Dase"/>
</dbReference>
<evidence type="ECO:0000313" key="2">
    <source>
        <dbReference type="EMBL" id="RZU03187.1"/>
    </source>
</evidence>
<comment type="caution">
    <text evidence="2">The sequence shown here is derived from an EMBL/GenBank/DDBJ whole genome shotgun (WGS) entry which is preliminary data.</text>
</comment>
<keyword evidence="3" id="KW-1185">Reference proteome</keyword>